<dbReference type="Proteomes" id="UP001202248">
    <property type="component" value="Unassembled WGS sequence"/>
</dbReference>
<evidence type="ECO:0000313" key="3">
    <source>
        <dbReference type="Proteomes" id="UP001202248"/>
    </source>
</evidence>
<dbReference type="InterPro" id="IPR008969">
    <property type="entry name" value="CarboxyPept-like_regulatory"/>
</dbReference>
<feature type="transmembrane region" description="Helical" evidence="1">
    <location>
        <begin position="43"/>
        <end position="61"/>
    </location>
</feature>
<comment type="caution">
    <text evidence="2">The sequence shown here is derived from an EMBL/GenBank/DDBJ whole genome shotgun (WGS) entry which is preliminary data.</text>
</comment>
<keyword evidence="1" id="KW-0812">Transmembrane</keyword>
<evidence type="ECO:0000313" key="2">
    <source>
        <dbReference type="EMBL" id="MCH5600429.1"/>
    </source>
</evidence>
<sequence length="272" mass="30386">MSLTLRAAPFMEVDSSTTDDAVRRNIDATYSSAGSINISLVRIMRILLIVFIALIPSLLFAQQDTSRAGSITGIVKDSADDYTLQSVTITLYKKADSSLLAYQITGEDGSFNLTDIPFFTPVYINFSFTGYSPFSKNITLDTANRFYNFKNVMLPKSQGLLDEVVVKAVVPITMNGDTLEINPGAFKLDSNAVVEDMLRRVPGVTMWGDGTITVNGKTVNNVFVDGKPFLVVILHWQRKTYLKTLLIRSRCIVKKIIQKRIWMIILLIHCLR</sequence>
<protein>
    <submittedName>
        <fullName evidence="2">Carboxypeptidase-like regulatory domain-containing protein</fullName>
    </submittedName>
</protein>
<name>A0ABS9SPZ2_9BACT</name>
<dbReference type="RefSeq" id="WP_240832583.1">
    <property type="nucleotide sequence ID" value="NZ_JAKWBL010000004.1"/>
</dbReference>
<dbReference type="EMBL" id="JAKWBL010000004">
    <property type="protein sequence ID" value="MCH5600429.1"/>
    <property type="molecule type" value="Genomic_DNA"/>
</dbReference>
<keyword evidence="1" id="KW-0472">Membrane</keyword>
<keyword evidence="1" id="KW-1133">Transmembrane helix</keyword>
<proteinExistence type="predicted"/>
<gene>
    <name evidence="2" type="ORF">MKP09_22180</name>
</gene>
<keyword evidence="3" id="KW-1185">Reference proteome</keyword>
<organism evidence="2 3">
    <name type="scientific">Niabella ginsengisoli</name>
    <dbReference type="NCBI Taxonomy" id="522298"/>
    <lineage>
        <taxon>Bacteria</taxon>
        <taxon>Pseudomonadati</taxon>
        <taxon>Bacteroidota</taxon>
        <taxon>Chitinophagia</taxon>
        <taxon>Chitinophagales</taxon>
        <taxon>Chitinophagaceae</taxon>
        <taxon>Niabella</taxon>
    </lineage>
</organism>
<reference evidence="2 3" key="1">
    <citation type="submission" date="2022-02" db="EMBL/GenBank/DDBJ databases">
        <authorList>
            <person name="Min J."/>
        </authorList>
    </citation>
    <scope>NUCLEOTIDE SEQUENCE [LARGE SCALE GENOMIC DNA]</scope>
    <source>
        <strain evidence="2 3">GR10-1</strain>
    </source>
</reference>
<accession>A0ABS9SPZ2</accession>
<dbReference type="SUPFAM" id="SSF49464">
    <property type="entry name" value="Carboxypeptidase regulatory domain-like"/>
    <property type="match status" value="1"/>
</dbReference>
<evidence type="ECO:0000256" key="1">
    <source>
        <dbReference type="SAM" id="Phobius"/>
    </source>
</evidence>